<feature type="domain" description="C2H2-type" evidence="2">
    <location>
        <begin position="139"/>
        <end position="164"/>
    </location>
</feature>
<dbReference type="Pfam" id="PF18658">
    <property type="entry name" value="zf-C2H2_12"/>
    <property type="match status" value="4"/>
</dbReference>
<dbReference type="PaxDb" id="8022-A0A060XCM8"/>
<dbReference type="Proteomes" id="UP000193380">
    <property type="component" value="Unassembled WGS sequence"/>
</dbReference>
<proteinExistence type="predicted"/>
<dbReference type="STRING" id="8022.A0A060XCM8"/>
<dbReference type="GO" id="GO:0045892">
    <property type="term" value="P:negative regulation of DNA-templated transcription"/>
    <property type="evidence" value="ECO:0007669"/>
    <property type="project" value="TreeGrafter"/>
</dbReference>
<feature type="domain" description="C2H2-type" evidence="2">
    <location>
        <begin position="445"/>
        <end position="470"/>
    </location>
</feature>
<reference evidence="3" key="1">
    <citation type="journal article" date="2014" name="Nat. Commun.">
        <title>The rainbow trout genome provides novel insights into evolution after whole-genome duplication in vertebrates.</title>
        <authorList>
            <person name="Berthelot C."/>
            <person name="Brunet F."/>
            <person name="Chalopin D."/>
            <person name="Juanchich A."/>
            <person name="Bernard M."/>
            <person name="Noel B."/>
            <person name="Bento P."/>
            <person name="Da Silva C."/>
            <person name="Labadie K."/>
            <person name="Alberti A."/>
            <person name="Aury J.M."/>
            <person name="Louis A."/>
            <person name="Dehais P."/>
            <person name="Bardou P."/>
            <person name="Montfort J."/>
            <person name="Klopp C."/>
            <person name="Cabau C."/>
            <person name="Gaspin C."/>
            <person name="Thorgaard G.H."/>
            <person name="Boussaha M."/>
            <person name="Quillet E."/>
            <person name="Guyomard R."/>
            <person name="Galiana D."/>
            <person name="Bobe J."/>
            <person name="Volff J.N."/>
            <person name="Genet C."/>
            <person name="Wincker P."/>
            <person name="Jaillon O."/>
            <person name="Roest Crollius H."/>
            <person name="Guiguen Y."/>
        </authorList>
    </citation>
    <scope>NUCLEOTIDE SEQUENCE [LARGE SCALE GENOMIC DNA]</scope>
</reference>
<protein>
    <recommendedName>
        <fullName evidence="2">C2H2-type domain-containing protein</fullName>
    </recommendedName>
</protein>
<dbReference type="PANTHER" id="PTHR34589:SF2">
    <property type="entry name" value="ZINC FINGER TRANSLOCATION-ASSOCIATED PROTEIN"/>
    <property type="match status" value="1"/>
</dbReference>
<feature type="region of interest" description="Disordered" evidence="1">
    <location>
        <begin position="1"/>
        <end position="59"/>
    </location>
</feature>
<evidence type="ECO:0000256" key="1">
    <source>
        <dbReference type="SAM" id="MobiDB-lite"/>
    </source>
</evidence>
<evidence type="ECO:0000313" key="3">
    <source>
        <dbReference type="EMBL" id="CDQ77388.1"/>
    </source>
</evidence>
<evidence type="ECO:0000313" key="4">
    <source>
        <dbReference type="Proteomes" id="UP000193380"/>
    </source>
</evidence>
<feature type="domain" description="C2H2-type" evidence="2">
    <location>
        <begin position="286"/>
        <end position="311"/>
    </location>
</feature>
<reference evidence="3" key="2">
    <citation type="submission" date="2014-03" db="EMBL/GenBank/DDBJ databases">
        <authorList>
            <person name="Genoscope - CEA"/>
        </authorList>
    </citation>
    <scope>NUCLEOTIDE SEQUENCE</scope>
</reference>
<feature type="region of interest" description="Disordered" evidence="1">
    <location>
        <begin position="217"/>
        <end position="251"/>
    </location>
</feature>
<feature type="compositionally biased region" description="Pro residues" evidence="1">
    <location>
        <begin position="235"/>
        <end position="244"/>
    </location>
</feature>
<feature type="compositionally biased region" description="Basic and acidic residues" evidence="1">
    <location>
        <begin position="351"/>
        <end position="363"/>
    </location>
</feature>
<dbReference type="InterPro" id="IPR040647">
    <property type="entry name" value="SPIN-DOC_Znf-C2H2"/>
</dbReference>
<gene>
    <name evidence="3" type="ORF">GSONMT00020201001</name>
</gene>
<dbReference type="AlphaFoldDB" id="A0A060XCM8"/>
<dbReference type="EMBL" id="FR905225">
    <property type="protein sequence ID" value="CDQ77388.1"/>
    <property type="molecule type" value="Genomic_DNA"/>
</dbReference>
<name>A0A060XCM8_ONCMY</name>
<organism evidence="3 4">
    <name type="scientific">Oncorhynchus mykiss</name>
    <name type="common">Rainbow trout</name>
    <name type="synonym">Salmo gairdneri</name>
    <dbReference type="NCBI Taxonomy" id="8022"/>
    <lineage>
        <taxon>Eukaryota</taxon>
        <taxon>Metazoa</taxon>
        <taxon>Chordata</taxon>
        <taxon>Craniata</taxon>
        <taxon>Vertebrata</taxon>
        <taxon>Euteleostomi</taxon>
        <taxon>Actinopterygii</taxon>
        <taxon>Neopterygii</taxon>
        <taxon>Teleostei</taxon>
        <taxon>Protacanthopterygii</taxon>
        <taxon>Salmoniformes</taxon>
        <taxon>Salmonidae</taxon>
        <taxon>Salmoninae</taxon>
        <taxon>Oncorhynchus</taxon>
    </lineage>
</organism>
<evidence type="ECO:0000259" key="2">
    <source>
        <dbReference type="SMART" id="SM00355"/>
    </source>
</evidence>
<dbReference type="PANTHER" id="PTHR34589">
    <property type="entry name" value="SIMILAR TO RIKEN CDNA 2700081O15"/>
    <property type="match status" value="1"/>
</dbReference>
<sequence>MEEKETGESEPVVLPCAEQADSLSLIISGDEEATQEQSDLGHCSGEKDGLTNGQVGDDDEEEMVTPLWSPGTSYWSVTEGPDSPFLLSPIPGPSGRKEKVQCASRPGLSRIPGRDHRRYYHEYWRSEFLMDFDPRRHGMICMVCGSSLATLKLSTIKRHIRQKHPDSLLWSAADKEVIRSGWESHLSLEGGQRLYCPAGGVAAISQGQEEELLDCARHSTGKPGGMVSPKLQPRSPTPSPPPSVPLQQEELPGPSAKTLERYLNDSLHAWFRQEFLMEYQAEEGRLVCMVCGRPLPSLHLDHIKSHVLDIHPQSLVYSSEEKHCILQTWAQTHGETEGGRTWESDPLNDFIKSEPNTKDERDAGVDFSEDLETIQIGSDTYAEDNDEALSEIQDVVDGVGGAPGMTSPIPPLPLHQPRKRRLRGGFPWRLRLDYMVAYGPQGRGTFCMVCSQALPMAKVSSFRRHIQECHPETTSLAREERDAMAEAWTKEAPMEDNPAVQMKEEVDPSDIVILPVAREMADNNNNRTTKMATTKAVKKEEGVTTMPATPGRHGHYPGKDQRRNYQVRWRMEFLMDYDCRRHGLICMVCGATLATLKVSTIKRHIQQVHPHSLVYVPDERQQALLSYNQTALHFVHSDDCFSSQDHGHTALGQTTAGLFRSHWRSQAVMKLHEVTMEHFTELKGVNSSNSMIITYITNNYNKTGERETLTT</sequence>
<feature type="domain" description="C2H2-type" evidence="2">
    <location>
        <begin position="584"/>
        <end position="609"/>
    </location>
</feature>
<dbReference type="SMART" id="SM00355">
    <property type="entry name" value="ZnF_C2H2"/>
    <property type="match status" value="4"/>
</dbReference>
<feature type="region of interest" description="Disordered" evidence="1">
    <location>
        <begin position="533"/>
        <end position="560"/>
    </location>
</feature>
<accession>A0A060XCM8</accession>
<dbReference type="InterPro" id="IPR052675">
    <property type="entry name" value="ZnF_transloc-Spindlin_int"/>
</dbReference>
<dbReference type="InterPro" id="IPR013087">
    <property type="entry name" value="Znf_C2H2_type"/>
</dbReference>
<feature type="region of interest" description="Disordered" evidence="1">
    <location>
        <begin position="336"/>
        <end position="363"/>
    </location>
</feature>